<feature type="domain" description="3'-5' exonuclease" evidence="1">
    <location>
        <begin position="7"/>
        <end position="178"/>
    </location>
</feature>
<dbReference type="InterPro" id="IPR051086">
    <property type="entry name" value="RNase_D-like"/>
</dbReference>
<evidence type="ECO:0000313" key="3">
    <source>
        <dbReference type="Proteomes" id="UP000614741"/>
    </source>
</evidence>
<reference evidence="2 3" key="1">
    <citation type="submission" date="2021-01" db="EMBL/GenBank/DDBJ databases">
        <title>Whole genome shotgun sequence of Cellulomonas phragmiteti NBRC 110785.</title>
        <authorList>
            <person name="Komaki H."/>
            <person name="Tamura T."/>
        </authorList>
    </citation>
    <scope>NUCLEOTIDE SEQUENCE [LARGE SCALE GENOMIC DNA]</scope>
    <source>
        <strain evidence="2 3">NBRC 110785</strain>
    </source>
</reference>
<dbReference type="Pfam" id="PF01612">
    <property type="entry name" value="DNA_pol_A_exo1"/>
    <property type="match status" value="1"/>
</dbReference>
<keyword evidence="3" id="KW-1185">Reference proteome</keyword>
<dbReference type="Proteomes" id="UP000614741">
    <property type="component" value="Unassembled WGS sequence"/>
</dbReference>
<dbReference type="InterPro" id="IPR002562">
    <property type="entry name" value="3'-5'_exonuclease_dom"/>
</dbReference>
<dbReference type="Gene3D" id="3.30.420.10">
    <property type="entry name" value="Ribonuclease H-like superfamily/Ribonuclease H"/>
    <property type="match status" value="1"/>
</dbReference>
<dbReference type="SMART" id="SM00474">
    <property type="entry name" value="35EXOc"/>
    <property type="match status" value="1"/>
</dbReference>
<comment type="caution">
    <text evidence="2">The sequence shown here is derived from an EMBL/GenBank/DDBJ whole genome shotgun (WGS) entry which is preliminary data.</text>
</comment>
<dbReference type="PANTHER" id="PTHR47649:SF1">
    <property type="entry name" value="RIBONUCLEASE D"/>
    <property type="match status" value="1"/>
</dbReference>
<proteinExistence type="predicted"/>
<accession>A0ABQ4DRE2</accession>
<protein>
    <submittedName>
        <fullName evidence="2">Ribonuclease D</fullName>
    </submittedName>
</protein>
<dbReference type="CDD" id="cd06142">
    <property type="entry name" value="RNaseD_exo"/>
    <property type="match status" value="1"/>
</dbReference>
<organism evidence="2 3">
    <name type="scientific">Cellulomonas phragmiteti</name>
    <dbReference type="NCBI Taxonomy" id="478780"/>
    <lineage>
        <taxon>Bacteria</taxon>
        <taxon>Bacillati</taxon>
        <taxon>Actinomycetota</taxon>
        <taxon>Actinomycetes</taxon>
        <taxon>Micrococcales</taxon>
        <taxon>Cellulomonadaceae</taxon>
        <taxon>Cellulomonas</taxon>
    </lineage>
</organism>
<dbReference type="EMBL" id="BONP01000046">
    <property type="protein sequence ID" value="GIG41922.1"/>
    <property type="molecule type" value="Genomic_DNA"/>
</dbReference>
<dbReference type="RefSeq" id="WP_203676524.1">
    <property type="nucleotide sequence ID" value="NZ_BONP01000046.1"/>
</dbReference>
<dbReference type="SUPFAM" id="SSF53098">
    <property type="entry name" value="Ribonuclease H-like"/>
    <property type="match status" value="1"/>
</dbReference>
<evidence type="ECO:0000259" key="1">
    <source>
        <dbReference type="SMART" id="SM00474"/>
    </source>
</evidence>
<gene>
    <name evidence="2" type="primary">rnd</name>
    <name evidence="2" type="ORF">Cph01nite_36840</name>
</gene>
<sequence length="210" mass="23252">MVTIRQDVVVRRGDIGADWLAHARSTEVIACDIETTGLDWRADQIRTVQVATPDAIVIVQVTPGEHPGLLVELLEDTSVTKVFHHAPFDLRFLVATWKAAPARIACTKIAMKIVEPGLESDHYSLKPTLSRLLGVNIDKTEQVSDWSAHDLTRAQLEYAANDVRYLVPLLAELRSRAAERGAAHLLEESFAYLPTRAALDTLDIGDVFAY</sequence>
<evidence type="ECO:0000313" key="2">
    <source>
        <dbReference type="EMBL" id="GIG41922.1"/>
    </source>
</evidence>
<dbReference type="PANTHER" id="PTHR47649">
    <property type="entry name" value="RIBONUCLEASE D"/>
    <property type="match status" value="1"/>
</dbReference>
<dbReference type="InterPro" id="IPR036397">
    <property type="entry name" value="RNaseH_sf"/>
</dbReference>
<dbReference type="InterPro" id="IPR012337">
    <property type="entry name" value="RNaseH-like_sf"/>
</dbReference>
<name>A0ABQ4DRE2_9CELL</name>